<reference evidence="4 5" key="1">
    <citation type="submission" date="2024-06" db="EMBL/GenBank/DDBJ databases">
        <authorList>
            <person name="Kraege A."/>
            <person name="Thomma B."/>
        </authorList>
    </citation>
    <scope>NUCLEOTIDE SEQUENCE [LARGE SCALE GENOMIC DNA]</scope>
</reference>
<evidence type="ECO:0000313" key="5">
    <source>
        <dbReference type="Proteomes" id="UP001497392"/>
    </source>
</evidence>
<dbReference type="Gene3D" id="2.130.10.80">
    <property type="entry name" value="Galactose oxidase/kelch, beta-propeller"/>
    <property type="match status" value="1"/>
</dbReference>
<dbReference type="InterPro" id="IPR011043">
    <property type="entry name" value="Gal_Oxase/kelch_b-propeller"/>
</dbReference>
<dbReference type="Pfam" id="PF07250">
    <property type="entry name" value="Glyoxal_oxid_N"/>
    <property type="match status" value="1"/>
</dbReference>
<dbReference type="SUPFAM" id="SSF50965">
    <property type="entry name" value="Galactose oxidase, central domain"/>
    <property type="match status" value="1"/>
</dbReference>
<comment type="caution">
    <text evidence="4">The sequence shown here is derived from an EMBL/GenBank/DDBJ whole genome shotgun (WGS) entry which is preliminary data.</text>
</comment>
<evidence type="ECO:0000259" key="3">
    <source>
        <dbReference type="Pfam" id="PF09118"/>
    </source>
</evidence>
<dbReference type="PANTHER" id="PTHR32208:SF21">
    <property type="entry name" value="LOW QUALITY PROTEIN: ALDEHYDE OXIDASE GLOX-LIKE"/>
    <property type="match status" value="1"/>
</dbReference>
<dbReference type="Pfam" id="PF09118">
    <property type="entry name" value="GO-like_E_set"/>
    <property type="match status" value="1"/>
</dbReference>
<dbReference type="InterPro" id="IPR015202">
    <property type="entry name" value="GO-like_E_set"/>
</dbReference>
<dbReference type="InterPro" id="IPR013783">
    <property type="entry name" value="Ig-like_fold"/>
</dbReference>
<dbReference type="EMBL" id="CAXHTA020000011">
    <property type="protein sequence ID" value="CAL5224751.1"/>
    <property type="molecule type" value="Genomic_DNA"/>
</dbReference>
<dbReference type="PANTHER" id="PTHR32208">
    <property type="entry name" value="SECRETED PROTEIN-RELATED"/>
    <property type="match status" value="1"/>
</dbReference>
<dbReference type="InterPro" id="IPR037293">
    <property type="entry name" value="Gal_Oxidase_central_sf"/>
</dbReference>
<dbReference type="Proteomes" id="UP001497392">
    <property type="component" value="Unassembled WGS sequence"/>
</dbReference>
<dbReference type="Gene3D" id="2.60.40.10">
    <property type="entry name" value="Immunoglobulins"/>
    <property type="match status" value="1"/>
</dbReference>
<dbReference type="InterPro" id="IPR009880">
    <property type="entry name" value="Glyoxal_oxidase_N"/>
</dbReference>
<sequence length="459" mass="49611">MGGLIINLGGGGDNKLKEKAGGNSIRRYQACNDGNCEINEDTSNNAADRLLAHRWYPGAVLRPDGRILVISGQDVDGMGTGWHGDTFEIYPRNGGLEDNLANMKMPINWNTPPTDGVDRNSRFLYPHVHLLPTGDWYLQQRNQWYVGHLEPGKSKVVKGPGPIDKRFADGGTPTTYPSDGTSFLLPLAAPYDKATVVTCGATWAYFKPGVAADPDCVMITPTDDNPVADRTKLKQLNTRIMVYCVYMLDGNLACLGGSSTGSAGYYAANAPVYQVDILDTVTMTFHGGAHATVPRLYHGVSTLVASGAIWTGGTNPQGGYMFQSDPVNSVYPAELRAEMYYPWYFDRSRPVIKSVSGNNAPHAYGSTFTVSVQVTGLNQGQEASVIMPGFSTHNQMYSQRYVRLTTQCTTPVFSATGQAVTTCTAHVPQSRNVTPPGDYLLTILDDGVPSEAVFISIGP</sequence>
<proteinExistence type="predicted"/>
<accession>A0ABP1G0E5</accession>
<evidence type="ECO:0000313" key="4">
    <source>
        <dbReference type="EMBL" id="CAL5224751.1"/>
    </source>
</evidence>
<protein>
    <submittedName>
        <fullName evidence="4">G7486 protein</fullName>
    </submittedName>
</protein>
<keyword evidence="1" id="KW-0732">Signal</keyword>
<feature type="domain" description="Glyoxal oxidase N-terminal" evidence="2">
    <location>
        <begin position="19"/>
        <end position="344"/>
    </location>
</feature>
<keyword evidence="5" id="KW-1185">Reference proteome</keyword>
<gene>
    <name evidence="4" type="primary">g7486</name>
    <name evidence="4" type="ORF">VP750_LOCUS6410</name>
</gene>
<feature type="domain" description="Galactose oxidase-like Early set" evidence="3">
    <location>
        <begin position="349"/>
        <end position="457"/>
    </location>
</feature>
<organism evidence="4 5">
    <name type="scientific">Coccomyxa viridis</name>
    <dbReference type="NCBI Taxonomy" id="1274662"/>
    <lineage>
        <taxon>Eukaryota</taxon>
        <taxon>Viridiplantae</taxon>
        <taxon>Chlorophyta</taxon>
        <taxon>core chlorophytes</taxon>
        <taxon>Trebouxiophyceae</taxon>
        <taxon>Trebouxiophyceae incertae sedis</taxon>
        <taxon>Coccomyxaceae</taxon>
        <taxon>Coccomyxa</taxon>
    </lineage>
</organism>
<dbReference type="InterPro" id="IPR014756">
    <property type="entry name" value="Ig_E-set"/>
</dbReference>
<name>A0ABP1G0E5_9CHLO</name>
<evidence type="ECO:0000259" key="2">
    <source>
        <dbReference type="Pfam" id="PF07250"/>
    </source>
</evidence>
<dbReference type="SUPFAM" id="SSF81296">
    <property type="entry name" value="E set domains"/>
    <property type="match status" value="1"/>
</dbReference>
<dbReference type="CDD" id="cd02851">
    <property type="entry name" value="E_set_GO_C"/>
    <property type="match status" value="1"/>
</dbReference>
<evidence type="ECO:0000256" key="1">
    <source>
        <dbReference type="ARBA" id="ARBA00022729"/>
    </source>
</evidence>